<evidence type="ECO:0000256" key="3">
    <source>
        <dbReference type="ARBA" id="ARBA00022679"/>
    </source>
</evidence>
<evidence type="ECO:0000313" key="8">
    <source>
        <dbReference type="EMBL" id="CAF0981891.1"/>
    </source>
</evidence>
<keyword evidence="3 6" id="KW-0808">Transferase</keyword>
<proteinExistence type="inferred from homology"/>
<dbReference type="PROSITE" id="PS51996">
    <property type="entry name" value="TR_MART"/>
    <property type="match status" value="1"/>
</dbReference>
<keyword evidence="6" id="KW-0521">NADP</keyword>
<evidence type="ECO:0000256" key="6">
    <source>
        <dbReference type="RuleBase" id="RU361228"/>
    </source>
</evidence>
<dbReference type="EMBL" id="CAJOBC010002842">
    <property type="protein sequence ID" value="CAF3754417.1"/>
    <property type="molecule type" value="Genomic_DNA"/>
</dbReference>
<gene>
    <name evidence="8" type="ORF">GPM918_LOCUS12793</name>
    <name evidence="9" type="ORF">OVA965_LOCUS19409</name>
    <name evidence="10" type="ORF">SRO942_LOCUS12793</name>
    <name evidence="11" type="ORF">TMI583_LOCUS19427</name>
</gene>
<dbReference type="Proteomes" id="UP000663829">
    <property type="component" value="Unassembled WGS sequence"/>
</dbReference>
<organism evidence="8 12">
    <name type="scientific">Didymodactylos carnosus</name>
    <dbReference type="NCBI Taxonomy" id="1234261"/>
    <lineage>
        <taxon>Eukaryota</taxon>
        <taxon>Metazoa</taxon>
        <taxon>Spiralia</taxon>
        <taxon>Gnathifera</taxon>
        <taxon>Rotifera</taxon>
        <taxon>Eurotatoria</taxon>
        <taxon>Bdelloidea</taxon>
        <taxon>Philodinida</taxon>
        <taxon>Philodinidae</taxon>
        <taxon>Didymodactylos</taxon>
    </lineage>
</organism>
<dbReference type="EMBL" id="CAJOBA010010110">
    <property type="protein sequence ID" value="CAF3865040.1"/>
    <property type="molecule type" value="Genomic_DNA"/>
</dbReference>
<dbReference type="AlphaFoldDB" id="A0A814FKN2"/>
<evidence type="ECO:0000313" key="11">
    <source>
        <dbReference type="EMBL" id="CAF3865040.1"/>
    </source>
</evidence>
<evidence type="ECO:0000259" key="7">
    <source>
        <dbReference type="PROSITE" id="PS50918"/>
    </source>
</evidence>
<keyword evidence="12" id="KW-1185">Reference proteome</keyword>
<dbReference type="EMBL" id="CAJNOK010009989">
    <property type="protein sequence ID" value="CAF1103461.1"/>
    <property type="molecule type" value="Genomic_DNA"/>
</dbReference>
<dbReference type="GO" id="GO:0106274">
    <property type="term" value="F:NAD+-protein-arginine ADP-ribosyltransferase activity"/>
    <property type="evidence" value="ECO:0007669"/>
    <property type="project" value="UniProtKB-EC"/>
</dbReference>
<comment type="catalytic activity">
    <reaction evidence="5 6">
        <text>L-arginyl-[protein] + NAD(+) = N(omega)-(ADP-D-ribosyl)-L-arginyl-[protein] + nicotinamide + H(+)</text>
        <dbReference type="Rhea" id="RHEA:19149"/>
        <dbReference type="Rhea" id="RHEA-COMP:10532"/>
        <dbReference type="Rhea" id="RHEA-COMP:15087"/>
        <dbReference type="ChEBI" id="CHEBI:15378"/>
        <dbReference type="ChEBI" id="CHEBI:17154"/>
        <dbReference type="ChEBI" id="CHEBI:29965"/>
        <dbReference type="ChEBI" id="CHEBI:57540"/>
        <dbReference type="ChEBI" id="CHEBI:142554"/>
        <dbReference type="EC" id="2.4.2.31"/>
    </reaction>
</comment>
<comment type="similarity">
    <text evidence="1 6">Belongs to the Arg-specific ADP-ribosyltransferase family.</text>
</comment>
<evidence type="ECO:0000256" key="4">
    <source>
        <dbReference type="ARBA" id="ARBA00022695"/>
    </source>
</evidence>
<evidence type="ECO:0000313" key="9">
    <source>
        <dbReference type="EMBL" id="CAF1103461.1"/>
    </source>
</evidence>
<dbReference type="InterPro" id="IPR000768">
    <property type="entry name" value="ART"/>
</dbReference>
<protein>
    <recommendedName>
        <fullName evidence="6">NAD(P)(+)--arginine ADP-ribosyltransferase</fullName>
        <ecNumber evidence="6">2.4.2.31</ecNumber>
    </recommendedName>
    <alternativeName>
        <fullName evidence="6">Mono(ADP-ribosyl)transferase</fullName>
    </alternativeName>
</protein>
<comment type="caution">
    <text evidence="8">The sequence shown here is derived from an EMBL/GenBank/DDBJ whole genome shotgun (WGS) entry which is preliminary data.</text>
</comment>
<dbReference type="Pfam" id="PF01129">
    <property type="entry name" value="ART"/>
    <property type="match status" value="1"/>
</dbReference>
<dbReference type="InterPro" id="IPR037197">
    <property type="entry name" value="WWE_dom_sf"/>
</dbReference>
<dbReference type="Proteomes" id="UP000677228">
    <property type="component" value="Unassembled WGS sequence"/>
</dbReference>
<dbReference type="Proteomes" id="UP000681722">
    <property type="component" value="Unassembled WGS sequence"/>
</dbReference>
<dbReference type="SUPFAM" id="SSF117839">
    <property type="entry name" value="WWE domain"/>
    <property type="match status" value="1"/>
</dbReference>
<evidence type="ECO:0000313" key="12">
    <source>
        <dbReference type="Proteomes" id="UP000663829"/>
    </source>
</evidence>
<sequence>MASQTSSKAQQRFVWVWKSNVDPWSNVEPDEWKRYSDIANYMIESAYKQKQSQVELNDVWINFNFEVQINKQDSNRQRPIKRITQGEEYIRQERYTLEEPQLTPKSFSSTDSSWCKFLQAAGYFDTDISANALAEKAAAGIVEEGTKLGEKTDAEAMADALKKAKRKGIEEIRVCCARLYTMNSFLYKLINKVMRNAEVRYGRFVHESDKNYARTLGPYCYLLWRYLYAKNRETGIVVFRCAELTKEMIDDYKKHQGQRVSWDAFTSTTKKKQIAINFDKNTLFHIFINNERDSLGGPFYHPRWPVRAVDISSLSEYPYEEEVLLAAGTQMEINSIEYDRKINKYCIALTAYGRN</sequence>
<dbReference type="Pfam" id="PF02825">
    <property type="entry name" value="WWE"/>
    <property type="match status" value="1"/>
</dbReference>
<dbReference type="PROSITE" id="PS50918">
    <property type="entry name" value="WWE"/>
    <property type="match status" value="1"/>
</dbReference>
<keyword evidence="4" id="KW-0548">Nucleotidyltransferase</keyword>
<dbReference type="Gene3D" id="3.90.176.10">
    <property type="entry name" value="Toxin ADP-ribosyltransferase, Chain A, domain 1"/>
    <property type="match status" value="1"/>
</dbReference>
<evidence type="ECO:0000256" key="2">
    <source>
        <dbReference type="ARBA" id="ARBA00022676"/>
    </source>
</evidence>
<dbReference type="InterPro" id="IPR004170">
    <property type="entry name" value="WWE_dom"/>
</dbReference>
<dbReference type="EC" id="2.4.2.31" evidence="6"/>
<accession>A0A814FKN2</accession>
<feature type="domain" description="WWE" evidence="7">
    <location>
        <begin position="1"/>
        <end position="82"/>
    </location>
</feature>
<dbReference type="EMBL" id="CAJNOQ010002842">
    <property type="protein sequence ID" value="CAF0981891.1"/>
    <property type="molecule type" value="Genomic_DNA"/>
</dbReference>
<reference evidence="8" key="1">
    <citation type="submission" date="2021-02" db="EMBL/GenBank/DDBJ databases">
        <authorList>
            <person name="Nowell W R."/>
        </authorList>
    </citation>
    <scope>NUCLEOTIDE SEQUENCE</scope>
</reference>
<keyword evidence="6" id="KW-0520">NAD</keyword>
<dbReference type="Gene3D" id="3.30.720.50">
    <property type="match status" value="1"/>
</dbReference>
<dbReference type="SUPFAM" id="SSF56399">
    <property type="entry name" value="ADP-ribosylation"/>
    <property type="match status" value="1"/>
</dbReference>
<evidence type="ECO:0000256" key="1">
    <source>
        <dbReference type="ARBA" id="ARBA00009558"/>
    </source>
</evidence>
<evidence type="ECO:0000313" key="10">
    <source>
        <dbReference type="EMBL" id="CAF3754417.1"/>
    </source>
</evidence>
<dbReference type="Proteomes" id="UP000682733">
    <property type="component" value="Unassembled WGS sequence"/>
</dbReference>
<keyword evidence="2 6" id="KW-0328">Glycosyltransferase</keyword>
<dbReference type="OrthoDB" id="423533at2759"/>
<dbReference type="GO" id="GO:0016779">
    <property type="term" value="F:nucleotidyltransferase activity"/>
    <property type="evidence" value="ECO:0007669"/>
    <property type="project" value="UniProtKB-KW"/>
</dbReference>
<name>A0A814FKN2_9BILA</name>
<evidence type="ECO:0000256" key="5">
    <source>
        <dbReference type="ARBA" id="ARBA00047597"/>
    </source>
</evidence>